<organism evidence="1 2">
    <name type="scientific">Umezawaea tangerina</name>
    <dbReference type="NCBI Taxonomy" id="84725"/>
    <lineage>
        <taxon>Bacteria</taxon>
        <taxon>Bacillati</taxon>
        <taxon>Actinomycetota</taxon>
        <taxon>Actinomycetes</taxon>
        <taxon>Pseudonocardiales</taxon>
        <taxon>Pseudonocardiaceae</taxon>
        <taxon>Umezawaea</taxon>
    </lineage>
</organism>
<gene>
    <name evidence="1" type="ORF">CLV43_10310</name>
</gene>
<evidence type="ECO:0000313" key="2">
    <source>
        <dbReference type="Proteomes" id="UP000239494"/>
    </source>
</evidence>
<sequence>MTAPTRRTAPKRRPSRGRKWIIALLVLVALLVGADFALAAAGEYQVAQKMRAKLGLAEDPSVRINGFPFITQALGGDYKDIEISATGVPVRDQLRDLEIQANLLHTRIELSNLLAGNTKGAKIDRVQGRVKIKANDLNRLVNQVTPFTDMAIEPDTRAEVTEEQAAAAPRTSAAVKLSGNTTLAGRKISLTAYGTVTLIGGQVELAANELKIDDLSLEQFIPQLKQALSIKIDPGVLPFTVTPTAVQVESGAFTVEGTVDNIPLDEGNG</sequence>
<evidence type="ECO:0000313" key="1">
    <source>
        <dbReference type="EMBL" id="PRY43271.1"/>
    </source>
</evidence>
<proteinExistence type="predicted"/>
<dbReference type="Pfam" id="PF11209">
    <property type="entry name" value="LmeA"/>
    <property type="match status" value="1"/>
</dbReference>
<protein>
    <recommendedName>
        <fullName evidence="3">DUF2993 family protein</fullName>
    </recommendedName>
</protein>
<keyword evidence="2" id="KW-1185">Reference proteome</keyword>
<name>A0A2T0TC90_9PSEU</name>
<accession>A0A2T0TC90</accession>
<dbReference type="EMBL" id="PVTF01000003">
    <property type="protein sequence ID" value="PRY43271.1"/>
    <property type="molecule type" value="Genomic_DNA"/>
</dbReference>
<reference evidence="1 2" key="1">
    <citation type="submission" date="2018-03" db="EMBL/GenBank/DDBJ databases">
        <title>Genomic Encyclopedia of Archaeal and Bacterial Type Strains, Phase II (KMG-II): from individual species to whole genera.</title>
        <authorList>
            <person name="Goeker M."/>
        </authorList>
    </citation>
    <scope>NUCLEOTIDE SEQUENCE [LARGE SCALE GENOMIC DNA]</scope>
    <source>
        <strain evidence="1 2">DSM 44720</strain>
    </source>
</reference>
<dbReference type="InterPro" id="IPR021373">
    <property type="entry name" value="DUF2993"/>
</dbReference>
<dbReference type="Proteomes" id="UP000239494">
    <property type="component" value="Unassembled WGS sequence"/>
</dbReference>
<dbReference type="OrthoDB" id="3215846at2"/>
<comment type="caution">
    <text evidence="1">The sequence shown here is derived from an EMBL/GenBank/DDBJ whole genome shotgun (WGS) entry which is preliminary data.</text>
</comment>
<evidence type="ECO:0008006" key="3">
    <source>
        <dbReference type="Google" id="ProtNLM"/>
    </source>
</evidence>
<dbReference type="RefSeq" id="WP_106186879.1">
    <property type="nucleotide sequence ID" value="NZ_PVTF01000003.1"/>
</dbReference>
<dbReference type="AlphaFoldDB" id="A0A2T0TC90"/>